<dbReference type="PANTHER" id="PTHR36417">
    <property type="entry name" value="SELENOPROTEIN DOMAIN PROTEIN (AFU_ORTHOLOGUE AFUA_1G05220)"/>
    <property type="match status" value="1"/>
</dbReference>
<evidence type="ECO:0000313" key="4">
    <source>
        <dbReference type="Proteomes" id="UP001156836"/>
    </source>
</evidence>
<name>A0ABQ6BW44_9NEIS</name>
<keyword evidence="1" id="KW-0676">Redox-active center</keyword>
<proteinExistence type="predicted"/>
<dbReference type="EMBL" id="BSOZ01000011">
    <property type="protein sequence ID" value="GLS03999.1"/>
    <property type="molecule type" value="Genomic_DNA"/>
</dbReference>
<keyword evidence="4" id="KW-1185">Reference proteome</keyword>
<dbReference type="Gene3D" id="3.40.30.10">
    <property type="entry name" value="Glutaredoxin"/>
    <property type="match status" value="1"/>
</dbReference>
<sequence length="114" mass="12536">MDKPRIVIRYCTQCQWLLRAAWLAQELLSTFADEVGEVALAPGRGGIFEIHCGDVLVWERKRDGGFPQAAELKQKIRDLIAPDRPLGHSDRKQAEPPPPPGSDEISAPPSAPGQ</sequence>
<feature type="region of interest" description="Disordered" evidence="2">
    <location>
        <begin position="80"/>
        <end position="114"/>
    </location>
</feature>
<evidence type="ECO:0008006" key="5">
    <source>
        <dbReference type="Google" id="ProtNLM"/>
    </source>
</evidence>
<feature type="compositionally biased region" description="Basic and acidic residues" evidence="2">
    <location>
        <begin position="80"/>
        <end position="94"/>
    </location>
</feature>
<evidence type="ECO:0000313" key="3">
    <source>
        <dbReference type="EMBL" id="GLS03999.1"/>
    </source>
</evidence>
<organism evidence="3 4">
    <name type="scientific">Chitiniphilus shinanonensis</name>
    <dbReference type="NCBI Taxonomy" id="553088"/>
    <lineage>
        <taxon>Bacteria</taxon>
        <taxon>Pseudomonadati</taxon>
        <taxon>Pseudomonadota</taxon>
        <taxon>Betaproteobacteria</taxon>
        <taxon>Neisseriales</taxon>
        <taxon>Chitinibacteraceae</taxon>
        <taxon>Chitiniphilus</taxon>
    </lineage>
</organism>
<gene>
    <name evidence="3" type="ORF">GCM10007860_11450</name>
</gene>
<reference evidence="4" key="1">
    <citation type="journal article" date="2019" name="Int. J. Syst. Evol. Microbiol.">
        <title>The Global Catalogue of Microorganisms (GCM) 10K type strain sequencing project: providing services to taxonomists for standard genome sequencing and annotation.</title>
        <authorList>
            <consortium name="The Broad Institute Genomics Platform"/>
            <consortium name="The Broad Institute Genome Sequencing Center for Infectious Disease"/>
            <person name="Wu L."/>
            <person name="Ma J."/>
        </authorList>
    </citation>
    <scope>NUCLEOTIDE SEQUENCE [LARGE SCALE GENOMIC DNA]</scope>
    <source>
        <strain evidence="4">NBRC 104970</strain>
    </source>
</reference>
<dbReference type="PANTHER" id="PTHR36417:SF2">
    <property type="entry name" value="SELENOPROTEIN DOMAIN PROTEIN (AFU_ORTHOLOGUE AFUA_1G05220)"/>
    <property type="match status" value="1"/>
</dbReference>
<dbReference type="RefSeq" id="WP_018746811.1">
    <property type="nucleotide sequence ID" value="NZ_BSOZ01000011.1"/>
</dbReference>
<dbReference type="SUPFAM" id="SSF52833">
    <property type="entry name" value="Thioredoxin-like"/>
    <property type="match status" value="1"/>
</dbReference>
<protein>
    <recommendedName>
        <fullName evidence="5">Selenoprotein W-related protein</fullName>
    </recommendedName>
</protein>
<dbReference type="Pfam" id="PF10262">
    <property type="entry name" value="Rdx"/>
    <property type="match status" value="1"/>
</dbReference>
<accession>A0ABQ6BW44</accession>
<dbReference type="Proteomes" id="UP001156836">
    <property type="component" value="Unassembled WGS sequence"/>
</dbReference>
<evidence type="ECO:0000256" key="2">
    <source>
        <dbReference type="SAM" id="MobiDB-lite"/>
    </source>
</evidence>
<dbReference type="InterPro" id="IPR036249">
    <property type="entry name" value="Thioredoxin-like_sf"/>
</dbReference>
<evidence type="ECO:0000256" key="1">
    <source>
        <dbReference type="ARBA" id="ARBA00023284"/>
    </source>
</evidence>
<comment type="caution">
    <text evidence="3">The sequence shown here is derived from an EMBL/GenBank/DDBJ whole genome shotgun (WGS) entry which is preliminary data.</text>
</comment>
<dbReference type="InterPro" id="IPR011893">
    <property type="entry name" value="Selenoprotein_Rdx-typ"/>
</dbReference>
<dbReference type="NCBIfam" id="TIGR02174">
    <property type="entry name" value="CXXU_selWTH"/>
    <property type="match status" value="1"/>
</dbReference>